<sequence length="267" mass="30557">MNNKSQRTFRNQTKEILLHVTKLLSSSDYNDVWNGIVIDESSKNDSNGNRQFDVAMQALVDAYQNAEHWPTRRQILGRGALVNMIRDPTIRYDIKQLEHFIDFFLSPHITSDVPFGEKKVRLSTGEILLVPNTIRNCISTKIIQQYHLYCRETHFEPLGDSILYDSLKHCSASTRKSLSGLDAYSVNGSSAFAALMNLCDTLATYGAPPHDIVRLKSILHQSRNYLKLDYKLHIARFSRIADHCANHGLSDPNEKKWSENCDHQHDQ</sequence>
<evidence type="ECO:0000313" key="1">
    <source>
        <dbReference type="EMBL" id="CAF1472640.1"/>
    </source>
</evidence>
<dbReference type="EMBL" id="CAJOBD010008279">
    <property type="protein sequence ID" value="CAF4108798.1"/>
    <property type="molecule type" value="Genomic_DNA"/>
</dbReference>
<dbReference type="EMBL" id="CAJNOT010005699">
    <property type="protein sequence ID" value="CAF1472640.1"/>
    <property type="molecule type" value="Genomic_DNA"/>
</dbReference>
<comment type="caution">
    <text evidence="1">The sequence shown here is derived from an EMBL/GenBank/DDBJ whole genome shotgun (WGS) entry which is preliminary data.</text>
</comment>
<proteinExistence type="predicted"/>
<gene>
    <name evidence="2" type="ORF">JBS370_LOCUS32096</name>
    <name evidence="1" type="ORF">ZHD862_LOCUS36205</name>
</gene>
<dbReference type="Proteomes" id="UP000663836">
    <property type="component" value="Unassembled WGS sequence"/>
</dbReference>
<dbReference type="AlphaFoldDB" id="A0A815R903"/>
<name>A0A815R903_9BILA</name>
<reference evidence="1" key="1">
    <citation type="submission" date="2021-02" db="EMBL/GenBank/DDBJ databases">
        <authorList>
            <person name="Nowell W R."/>
        </authorList>
    </citation>
    <scope>NUCLEOTIDE SEQUENCE</scope>
</reference>
<evidence type="ECO:0000313" key="2">
    <source>
        <dbReference type="EMBL" id="CAF4108798.1"/>
    </source>
</evidence>
<evidence type="ECO:0000313" key="3">
    <source>
        <dbReference type="Proteomes" id="UP000663864"/>
    </source>
</evidence>
<protein>
    <submittedName>
        <fullName evidence="1">Uncharacterized protein</fullName>
    </submittedName>
</protein>
<organism evidence="1 3">
    <name type="scientific">Rotaria sordida</name>
    <dbReference type="NCBI Taxonomy" id="392033"/>
    <lineage>
        <taxon>Eukaryota</taxon>
        <taxon>Metazoa</taxon>
        <taxon>Spiralia</taxon>
        <taxon>Gnathifera</taxon>
        <taxon>Rotifera</taxon>
        <taxon>Eurotatoria</taxon>
        <taxon>Bdelloidea</taxon>
        <taxon>Philodinida</taxon>
        <taxon>Philodinidae</taxon>
        <taxon>Rotaria</taxon>
    </lineage>
</organism>
<accession>A0A815R903</accession>
<dbReference type="Proteomes" id="UP000663864">
    <property type="component" value="Unassembled WGS sequence"/>
</dbReference>